<name>A0A1T4Z571_9BACT</name>
<dbReference type="SUPFAM" id="SSF141086">
    <property type="entry name" value="Agglutinin HPA-like"/>
    <property type="match status" value="1"/>
</dbReference>
<dbReference type="Gene3D" id="2.60.40.2080">
    <property type="match status" value="1"/>
</dbReference>
<accession>A0A1T4Z571</accession>
<feature type="domain" description="H-type lectin" evidence="1">
    <location>
        <begin position="41"/>
        <end position="106"/>
    </location>
</feature>
<proteinExistence type="predicted"/>
<gene>
    <name evidence="2" type="ORF">SAMN02745166_05077</name>
</gene>
<dbReference type="InterPro" id="IPR052487">
    <property type="entry name" value="Galactose-binding_lectin"/>
</dbReference>
<dbReference type="GO" id="GO:0030247">
    <property type="term" value="F:polysaccharide binding"/>
    <property type="evidence" value="ECO:0007669"/>
    <property type="project" value="TreeGrafter"/>
</dbReference>
<dbReference type="STRING" id="48467.SAMN02745166_05077"/>
<keyword evidence="2" id="KW-0430">Lectin</keyword>
<sequence>MNTSSLPWKVLSAQAGASVLTDGWNLATLEADVEVTRSFSVEVVFDAPFQSAPVVHIGLTGFDVDQRDSARLKVQATSISESGFNAVISTWSNTRVYAVEFQWMAIGA</sequence>
<dbReference type="GO" id="GO:0009986">
    <property type="term" value="C:cell surface"/>
    <property type="evidence" value="ECO:0007669"/>
    <property type="project" value="TreeGrafter"/>
</dbReference>
<dbReference type="GO" id="GO:0046871">
    <property type="term" value="F:N-acetylgalactosamine binding"/>
    <property type="evidence" value="ECO:0007669"/>
    <property type="project" value="TreeGrafter"/>
</dbReference>
<evidence type="ECO:0000259" key="1">
    <source>
        <dbReference type="Pfam" id="PF09458"/>
    </source>
</evidence>
<dbReference type="Proteomes" id="UP000190774">
    <property type="component" value="Unassembled WGS sequence"/>
</dbReference>
<dbReference type="RefSeq" id="WP_078816178.1">
    <property type="nucleotide sequence ID" value="NZ_FUYE01000032.1"/>
</dbReference>
<organism evidence="2 3">
    <name type="scientific">Prosthecobacter debontii</name>
    <dbReference type="NCBI Taxonomy" id="48467"/>
    <lineage>
        <taxon>Bacteria</taxon>
        <taxon>Pseudomonadati</taxon>
        <taxon>Verrucomicrobiota</taxon>
        <taxon>Verrucomicrobiia</taxon>
        <taxon>Verrucomicrobiales</taxon>
        <taxon>Verrucomicrobiaceae</taxon>
        <taxon>Prosthecobacter</taxon>
    </lineage>
</organism>
<dbReference type="GO" id="GO:0070492">
    <property type="term" value="F:oligosaccharide binding"/>
    <property type="evidence" value="ECO:0007669"/>
    <property type="project" value="TreeGrafter"/>
</dbReference>
<evidence type="ECO:0000313" key="3">
    <source>
        <dbReference type="Proteomes" id="UP000190774"/>
    </source>
</evidence>
<dbReference type="AlphaFoldDB" id="A0A1T4Z571"/>
<keyword evidence="3" id="KW-1185">Reference proteome</keyword>
<dbReference type="GO" id="GO:0045335">
    <property type="term" value="C:phagocytic vesicle"/>
    <property type="evidence" value="ECO:0007669"/>
    <property type="project" value="TreeGrafter"/>
</dbReference>
<dbReference type="GO" id="GO:0098636">
    <property type="term" value="C:protein complex involved in cell adhesion"/>
    <property type="evidence" value="ECO:0007669"/>
    <property type="project" value="TreeGrafter"/>
</dbReference>
<dbReference type="GO" id="GO:0098609">
    <property type="term" value="P:cell-cell adhesion"/>
    <property type="evidence" value="ECO:0007669"/>
    <property type="project" value="TreeGrafter"/>
</dbReference>
<protein>
    <submittedName>
        <fullName evidence="2">H-type lectin domain-containing protein</fullName>
    </submittedName>
</protein>
<dbReference type="InterPro" id="IPR019019">
    <property type="entry name" value="H-type_lectin_domain"/>
</dbReference>
<reference evidence="3" key="1">
    <citation type="submission" date="2017-02" db="EMBL/GenBank/DDBJ databases">
        <authorList>
            <person name="Varghese N."/>
            <person name="Submissions S."/>
        </authorList>
    </citation>
    <scope>NUCLEOTIDE SEQUENCE [LARGE SCALE GENOMIC DNA]</scope>
    <source>
        <strain evidence="3">ATCC 700200</strain>
    </source>
</reference>
<dbReference type="InterPro" id="IPR037221">
    <property type="entry name" value="H-type_lectin_dom_sf"/>
</dbReference>
<evidence type="ECO:0000313" key="2">
    <source>
        <dbReference type="EMBL" id="SKB09008.1"/>
    </source>
</evidence>
<dbReference type="OrthoDB" id="193841at2"/>
<dbReference type="PANTHER" id="PTHR46938">
    <property type="entry name" value="DISCOIDIN-1 SUBUNIT A-RELATED-RELATED"/>
    <property type="match status" value="1"/>
</dbReference>
<dbReference type="EMBL" id="FUYE01000032">
    <property type="protein sequence ID" value="SKB09008.1"/>
    <property type="molecule type" value="Genomic_DNA"/>
</dbReference>
<dbReference type="Pfam" id="PF09458">
    <property type="entry name" value="H_lectin"/>
    <property type="match status" value="1"/>
</dbReference>